<comment type="caution">
    <text evidence="4">The sequence shown here is derived from an EMBL/GenBank/DDBJ whole genome shotgun (WGS) entry which is preliminary data.</text>
</comment>
<protein>
    <recommendedName>
        <fullName evidence="3">CCHC-type domain-containing protein</fullName>
    </recommendedName>
</protein>
<feature type="compositionally biased region" description="Polar residues" evidence="2">
    <location>
        <begin position="372"/>
        <end position="381"/>
    </location>
</feature>
<sequence>MSSNYDMDPMHLRTHELNHELRIRNVATDRVDVTLKRKYLRRELKKDQSRPEIRYATPHFDFDLEKGELEDSISSVTGLINDYDGVNKELGNRIKSRLNHILGRLARLPEDDSEEVANYRGDNTVIVSVLEEDLMEIIENHQRGQEIGHAQERRNSNATETTSKSISVYKWAIKFNAGSARNSLHSFLQRVEELRIARRCSKQELFEAASDLFEGYALEWYRAQLRRDRFDSWDSLVTALKKDFLPVEYDDELWKQIEKRTQQMDEPVIIYISIMENLFDCLSEKPTEKQKLRILKTRVLPQYRSHIALQEINSITNLIETCRLLEDSEVSKTAYQPPSRKNVSMLESGLTYPTPFSEASGSGDGNRRSARPENQSGTSGTIPRPLHRTGTRQPAEVRCWKCKTTGHMQRDCPDNQKRIPTCYGCGRRNVIRPNCPSCSKNGRREGDI</sequence>
<dbReference type="PROSITE" id="PS50158">
    <property type="entry name" value="ZF_CCHC"/>
    <property type="match status" value="1"/>
</dbReference>
<keyword evidence="1" id="KW-0862">Zinc</keyword>
<dbReference type="InterPro" id="IPR005162">
    <property type="entry name" value="Retrotrans_gag_dom"/>
</dbReference>
<evidence type="ECO:0000313" key="5">
    <source>
        <dbReference type="Proteomes" id="UP001162164"/>
    </source>
</evidence>
<evidence type="ECO:0000256" key="2">
    <source>
        <dbReference type="SAM" id="MobiDB-lite"/>
    </source>
</evidence>
<dbReference type="Proteomes" id="UP001162164">
    <property type="component" value="Unassembled WGS sequence"/>
</dbReference>
<dbReference type="InterPro" id="IPR001878">
    <property type="entry name" value="Znf_CCHC"/>
</dbReference>
<feature type="domain" description="CCHC-type" evidence="3">
    <location>
        <begin position="398"/>
        <end position="414"/>
    </location>
</feature>
<keyword evidence="1" id="KW-0479">Metal-binding</keyword>
<keyword evidence="1" id="KW-0863">Zinc-finger</keyword>
<organism evidence="4 5">
    <name type="scientific">Molorchus minor</name>
    <dbReference type="NCBI Taxonomy" id="1323400"/>
    <lineage>
        <taxon>Eukaryota</taxon>
        <taxon>Metazoa</taxon>
        <taxon>Ecdysozoa</taxon>
        <taxon>Arthropoda</taxon>
        <taxon>Hexapoda</taxon>
        <taxon>Insecta</taxon>
        <taxon>Pterygota</taxon>
        <taxon>Neoptera</taxon>
        <taxon>Endopterygota</taxon>
        <taxon>Coleoptera</taxon>
        <taxon>Polyphaga</taxon>
        <taxon>Cucujiformia</taxon>
        <taxon>Chrysomeloidea</taxon>
        <taxon>Cerambycidae</taxon>
        <taxon>Lamiinae</taxon>
        <taxon>Monochamini</taxon>
        <taxon>Molorchus</taxon>
    </lineage>
</organism>
<dbReference type="Pfam" id="PF03732">
    <property type="entry name" value="Retrotrans_gag"/>
    <property type="match status" value="1"/>
</dbReference>
<evidence type="ECO:0000313" key="4">
    <source>
        <dbReference type="EMBL" id="KAJ8977810.1"/>
    </source>
</evidence>
<accession>A0ABQ9JJZ9</accession>
<proteinExistence type="predicted"/>
<feature type="region of interest" description="Disordered" evidence="2">
    <location>
        <begin position="350"/>
        <end position="392"/>
    </location>
</feature>
<name>A0ABQ9JJZ9_9CUCU</name>
<gene>
    <name evidence="4" type="ORF">NQ317_000067</name>
</gene>
<keyword evidence="5" id="KW-1185">Reference proteome</keyword>
<dbReference type="SMART" id="SM00343">
    <property type="entry name" value="ZnF_C2HC"/>
    <property type="match status" value="2"/>
</dbReference>
<evidence type="ECO:0000259" key="3">
    <source>
        <dbReference type="PROSITE" id="PS50158"/>
    </source>
</evidence>
<dbReference type="InterPro" id="IPR036875">
    <property type="entry name" value="Znf_CCHC_sf"/>
</dbReference>
<evidence type="ECO:0000256" key="1">
    <source>
        <dbReference type="PROSITE-ProRule" id="PRU00047"/>
    </source>
</evidence>
<reference evidence="4" key="1">
    <citation type="journal article" date="2023" name="Insect Mol. Biol.">
        <title>Genome sequencing provides insights into the evolution of gene families encoding plant cell wall-degrading enzymes in longhorned beetles.</title>
        <authorList>
            <person name="Shin N.R."/>
            <person name="Okamura Y."/>
            <person name="Kirsch R."/>
            <person name="Pauchet Y."/>
        </authorList>
    </citation>
    <scope>NUCLEOTIDE SEQUENCE</scope>
    <source>
        <strain evidence="4">MMC_N1</strain>
    </source>
</reference>
<dbReference type="SUPFAM" id="SSF57756">
    <property type="entry name" value="Retrovirus zinc finger-like domains"/>
    <property type="match status" value="1"/>
</dbReference>
<dbReference type="Pfam" id="PF00098">
    <property type="entry name" value="zf-CCHC"/>
    <property type="match status" value="1"/>
</dbReference>
<dbReference type="EMBL" id="JAPWTJ010000509">
    <property type="protein sequence ID" value="KAJ8977810.1"/>
    <property type="molecule type" value="Genomic_DNA"/>
</dbReference>
<dbReference type="Gene3D" id="4.10.60.10">
    <property type="entry name" value="Zinc finger, CCHC-type"/>
    <property type="match status" value="1"/>
</dbReference>